<reference evidence="2 3" key="1">
    <citation type="submission" date="2021-12" db="EMBL/GenBank/DDBJ databases">
        <title>Complete genome sequence of Phytobacter diazotrophicus TA9734.</title>
        <authorList>
            <person name="Kubota H."/>
            <person name="Nakayama Y."/>
            <person name="Ariyoshi T."/>
        </authorList>
    </citation>
    <scope>NUCLEOTIDE SEQUENCE [LARGE SCALE GENOMIC DNA]</scope>
    <source>
        <strain evidence="2 3">TA9734</strain>
    </source>
</reference>
<gene>
    <name evidence="2" type="ORF">PDTA9734_23880</name>
</gene>
<keyword evidence="3" id="KW-1185">Reference proteome</keyword>
<sequence length="31" mass="3386">MSGENGKFLMRDSCLREAGNGQDRVDTVKNG</sequence>
<evidence type="ECO:0000256" key="1">
    <source>
        <dbReference type="SAM" id="MobiDB-lite"/>
    </source>
</evidence>
<organism evidence="2 3">
    <name type="scientific">Phytobacter diazotrophicus</name>
    <dbReference type="NCBI Taxonomy" id="395631"/>
    <lineage>
        <taxon>Bacteria</taxon>
        <taxon>Pseudomonadati</taxon>
        <taxon>Pseudomonadota</taxon>
        <taxon>Gammaproteobacteria</taxon>
        <taxon>Enterobacterales</taxon>
        <taxon>Enterobacteriaceae</taxon>
        <taxon>Phytobacter</taxon>
    </lineage>
</organism>
<accession>A0ABN6LP05</accession>
<dbReference type="EMBL" id="AP025334">
    <property type="protein sequence ID" value="BDD50901.1"/>
    <property type="molecule type" value="Genomic_DNA"/>
</dbReference>
<feature type="region of interest" description="Disordered" evidence="1">
    <location>
        <begin position="1"/>
        <end position="31"/>
    </location>
</feature>
<evidence type="ECO:0000313" key="3">
    <source>
        <dbReference type="Proteomes" id="UP001320460"/>
    </source>
</evidence>
<name>A0ABN6LP05_9ENTR</name>
<evidence type="ECO:0000313" key="2">
    <source>
        <dbReference type="EMBL" id="BDD50901.1"/>
    </source>
</evidence>
<dbReference type="Proteomes" id="UP001320460">
    <property type="component" value="Chromosome"/>
</dbReference>
<protein>
    <submittedName>
        <fullName evidence="2">Uncharacterized protein</fullName>
    </submittedName>
</protein>
<proteinExistence type="predicted"/>